<evidence type="ECO:0000313" key="1">
    <source>
        <dbReference type="Proteomes" id="UP000887574"/>
    </source>
</evidence>
<protein>
    <submittedName>
        <fullName evidence="2">Uncharacterized protein</fullName>
    </submittedName>
</protein>
<evidence type="ECO:0000313" key="2">
    <source>
        <dbReference type="WBParaSite" id="jg22763"/>
    </source>
</evidence>
<dbReference type="Proteomes" id="UP000887574">
    <property type="component" value="Unplaced"/>
</dbReference>
<accession>A0A915DRI5</accession>
<proteinExistence type="predicted"/>
<dbReference type="WBParaSite" id="jg22763">
    <property type="protein sequence ID" value="jg22763"/>
    <property type="gene ID" value="jg22763"/>
</dbReference>
<sequence length="72" mass="8512">MLMTLPKLMPIRSTSRTVSITKEEFDSKLPLSPKESPRSRWMEISFQRIMEESKFKIYDQSLLDLISCCVRQ</sequence>
<name>A0A915DRI5_9BILA</name>
<organism evidence="1 2">
    <name type="scientific">Ditylenchus dipsaci</name>
    <dbReference type="NCBI Taxonomy" id="166011"/>
    <lineage>
        <taxon>Eukaryota</taxon>
        <taxon>Metazoa</taxon>
        <taxon>Ecdysozoa</taxon>
        <taxon>Nematoda</taxon>
        <taxon>Chromadorea</taxon>
        <taxon>Rhabditida</taxon>
        <taxon>Tylenchina</taxon>
        <taxon>Tylenchomorpha</taxon>
        <taxon>Sphaerularioidea</taxon>
        <taxon>Anguinidae</taxon>
        <taxon>Anguininae</taxon>
        <taxon>Ditylenchus</taxon>
    </lineage>
</organism>
<reference evidence="2" key="1">
    <citation type="submission" date="2022-11" db="UniProtKB">
        <authorList>
            <consortium name="WormBaseParasite"/>
        </authorList>
    </citation>
    <scope>IDENTIFICATION</scope>
</reference>
<keyword evidence="1" id="KW-1185">Reference proteome</keyword>
<dbReference type="AlphaFoldDB" id="A0A915DRI5"/>